<protein>
    <submittedName>
        <fullName evidence="2">Uncharacterized protein</fullName>
    </submittedName>
</protein>
<name>F8L1B5_PARAV</name>
<dbReference type="AlphaFoldDB" id="F8L1B5"/>
<dbReference type="KEGG" id="puv:PUV_20970"/>
<dbReference type="EMBL" id="FR872580">
    <property type="protein sequence ID" value="CCB87047.1"/>
    <property type="molecule type" value="Genomic_DNA"/>
</dbReference>
<dbReference type="STRING" id="765952.PUV_20970"/>
<organism evidence="2 3">
    <name type="scientific">Parachlamydia acanthamoebae (strain UV7)</name>
    <dbReference type="NCBI Taxonomy" id="765952"/>
    <lineage>
        <taxon>Bacteria</taxon>
        <taxon>Pseudomonadati</taxon>
        <taxon>Chlamydiota</taxon>
        <taxon>Chlamydiia</taxon>
        <taxon>Parachlamydiales</taxon>
        <taxon>Parachlamydiaceae</taxon>
        <taxon>Parachlamydia</taxon>
    </lineage>
</organism>
<keyword evidence="3" id="KW-1185">Reference proteome</keyword>
<feature type="region of interest" description="Disordered" evidence="1">
    <location>
        <begin position="1"/>
        <end position="28"/>
    </location>
</feature>
<reference evidence="2 3" key="2">
    <citation type="journal article" date="2011" name="Mol. Biol. Evol.">
        <title>Unity in variety--the pan-genome of the Chlamydiae.</title>
        <authorList>
            <person name="Collingro A."/>
            <person name="Tischler P."/>
            <person name="Weinmaier T."/>
            <person name="Penz T."/>
            <person name="Heinz E."/>
            <person name="Brunham R.C."/>
            <person name="Read T.D."/>
            <person name="Bavoil P.M."/>
            <person name="Sachse K."/>
            <person name="Kahane S."/>
            <person name="Friedman M.G."/>
            <person name="Rattei T."/>
            <person name="Myers G.S."/>
            <person name="Horn M."/>
        </authorList>
    </citation>
    <scope>NUCLEOTIDE SEQUENCE [LARGE SCALE GENOMIC DNA]</scope>
    <source>
        <strain evidence="3">UV7</strain>
    </source>
</reference>
<proteinExistence type="predicted"/>
<reference key="1">
    <citation type="journal article" date="2011" name="Mol. Biol. Evol.">
        <title>Unity in variety -- the pan-genome of the Chlamydiae.</title>
        <authorList>
            <person name="Collingro A."/>
            <person name="Tischler P."/>
            <person name="Weinmaier T."/>
            <person name="Penz T."/>
            <person name="Heinz E."/>
            <person name="Brunham R.C."/>
            <person name="Read T.D."/>
            <person name="Bavoil P.M."/>
            <person name="Sachse K."/>
            <person name="Kahane S."/>
            <person name="Friedman M.G."/>
            <person name="Rattei T."/>
            <person name="Myers G.S.A."/>
            <person name="Horn M."/>
        </authorList>
    </citation>
    <scope>NUCLEOTIDE SEQUENCE</scope>
    <source>
        <strain>UV7</strain>
    </source>
</reference>
<evidence type="ECO:0000313" key="3">
    <source>
        <dbReference type="Proteomes" id="UP000000495"/>
    </source>
</evidence>
<dbReference type="Proteomes" id="UP000000495">
    <property type="component" value="Chromosome"/>
</dbReference>
<evidence type="ECO:0000313" key="2">
    <source>
        <dbReference type="EMBL" id="CCB87047.1"/>
    </source>
</evidence>
<dbReference type="HOGENOM" id="CLU_569667_0_0_0"/>
<evidence type="ECO:0000256" key="1">
    <source>
        <dbReference type="SAM" id="MobiDB-lite"/>
    </source>
</evidence>
<feature type="compositionally biased region" description="Polar residues" evidence="1">
    <location>
        <begin position="13"/>
        <end position="28"/>
    </location>
</feature>
<accession>F8L1B5</accession>
<gene>
    <name evidence="2" type="ordered locus">PUV_20970</name>
</gene>
<sequence length="479" mass="55923">MTVHNVNHPLNFPNETSTAQKPQPTSKSHSFLKIMNKNNINSIPSSFKQIQPHTHMIIPPMNIARSIAPEAKGMSSLPSTVYVNGRIVFTAGEKLEQKEAFMHLLKNIYLSGFKNFGIQSISLTNDLDLFLKKMTEQTETGIQFQQNIKKYLCAYSIIHFGKLKELFSNEFPSTIIQWDYLKKCMKEIKKKSQHLRETNPQELERIVTNYFIKLIIYSNSSFQNTLDFQSNLLAKMTNQDQESLQFQEIVSCLAIRQKITLNGDLRKLENLFSKQFPDIAINWKEFENFILKTKENLDEFYQDHATYKKLMFTEFIKYFVPAYEILQFMTINQLQSIKILLESIFPRFNDENSKQKMVIRDFTPIDESHKSAEYWINCDAKGFSNTLVKNKGIYPKQKNGLHGHDTTQKIATLYLKWMVSKPSQNELHTQLTLDSLELTPYGENQFEKVVKNFRKWEMPQNVTNSTSEKTYIKLSFVSL</sequence>